<keyword evidence="2" id="KW-0732">Signal</keyword>
<keyword evidence="5" id="KW-1185">Reference proteome</keyword>
<reference evidence="3" key="1">
    <citation type="submission" date="2020-06" db="EMBL/GenBank/DDBJ databases">
        <title>Whole Genome Sequence of Bradyrhizobium sp. Strain 1S1.</title>
        <authorList>
            <person name="Bromfield E.S.P."/>
            <person name="Cloutier S."/>
        </authorList>
    </citation>
    <scope>NUCLEOTIDE SEQUENCE [LARGE SCALE GENOMIC DNA]</scope>
    <source>
        <strain evidence="3">1S1</strain>
    </source>
</reference>
<name>A0A973W7R9_9BRAD</name>
<evidence type="ECO:0000313" key="5">
    <source>
        <dbReference type="Proteomes" id="UP001432046"/>
    </source>
</evidence>
<proteinExistence type="predicted"/>
<feature type="compositionally biased region" description="Polar residues" evidence="1">
    <location>
        <begin position="64"/>
        <end position="88"/>
    </location>
</feature>
<evidence type="ECO:0000256" key="2">
    <source>
        <dbReference type="SAM" id="SignalP"/>
    </source>
</evidence>
<feature type="chain" id="PRO_5037570335" evidence="2">
    <location>
        <begin position="25"/>
        <end position="95"/>
    </location>
</feature>
<protein>
    <submittedName>
        <fullName evidence="3">Uncharacterized protein</fullName>
    </submittedName>
</protein>
<gene>
    <name evidence="3" type="ORF">HAP48_041270</name>
    <name evidence="4" type="ORF">WDK88_04345</name>
</gene>
<sequence>MQRKTKILTLAVASLIATTAGAFAQGYYPYRSPDARYYGGPRYETVQPHVMYQPAQPGRYGAMNGSNHPAPSSTQGDVGPEGNNNGTLTGVYRQW</sequence>
<feature type="region of interest" description="Disordered" evidence="1">
    <location>
        <begin position="54"/>
        <end position="95"/>
    </location>
</feature>
<organism evidence="3">
    <name type="scientific">Bradyrhizobium septentrionale</name>
    <dbReference type="NCBI Taxonomy" id="1404411"/>
    <lineage>
        <taxon>Bacteria</taxon>
        <taxon>Pseudomonadati</taxon>
        <taxon>Pseudomonadota</taxon>
        <taxon>Alphaproteobacteria</taxon>
        <taxon>Hyphomicrobiales</taxon>
        <taxon>Nitrobacteraceae</taxon>
        <taxon>Bradyrhizobium</taxon>
    </lineage>
</organism>
<evidence type="ECO:0000256" key="1">
    <source>
        <dbReference type="SAM" id="MobiDB-lite"/>
    </source>
</evidence>
<accession>A0A973W7R9</accession>
<reference evidence="4" key="2">
    <citation type="journal article" date="2021" name="Int. J. Syst. Evol. Microbiol.">
        <title>Bradyrhizobium septentrionale sp. nov. (sv. septentrionale) and Bradyrhizobium quebecense sp. nov. (sv. septentrionale) associated with legumes native to Canada possess rearranged symbiosis genes and numerous insertion sequences.</title>
        <authorList>
            <person name="Bromfield E.S.P."/>
            <person name="Cloutier S."/>
        </authorList>
    </citation>
    <scope>NUCLEOTIDE SEQUENCE</scope>
    <source>
        <strain evidence="4">5S5</strain>
    </source>
</reference>
<dbReference type="EMBL" id="JAAOLE020000001">
    <property type="protein sequence ID" value="NVI49176.1"/>
    <property type="molecule type" value="Genomic_DNA"/>
</dbReference>
<feature type="signal peptide" evidence="2">
    <location>
        <begin position="1"/>
        <end position="24"/>
    </location>
</feature>
<dbReference type="Proteomes" id="UP001432046">
    <property type="component" value="Chromosome"/>
</dbReference>
<dbReference type="EMBL" id="CP147711">
    <property type="protein sequence ID" value="WXC80880.1"/>
    <property type="molecule type" value="Genomic_DNA"/>
</dbReference>
<dbReference type="AlphaFoldDB" id="A0A973W7R9"/>
<dbReference type="RefSeq" id="WP_166213816.1">
    <property type="nucleotide sequence ID" value="NZ_CP088285.1"/>
</dbReference>
<evidence type="ECO:0000313" key="4">
    <source>
        <dbReference type="EMBL" id="WXC80880.1"/>
    </source>
</evidence>
<evidence type="ECO:0000313" key="3">
    <source>
        <dbReference type="EMBL" id="NVI49176.1"/>
    </source>
</evidence>
<reference evidence="4" key="3">
    <citation type="submission" date="2024-03" db="EMBL/GenBank/DDBJ databases">
        <authorList>
            <person name="Bromfield E.S.P."/>
            <person name="Cloutier S."/>
        </authorList>
    </citation>
    <scope>NUCLEOTIDE SEQUENCE</scope>
    <source>
        <strain evidence="4">5S5</strain>
    </source>
</reference>